<comment type="caution">
    <text evidence="1">The sequence shown here is derived from an EMBL/GenBank/DDBJ whole genome shotgun (WGS) entry which is preliminary data.</text>
</comment>
<accession>A0ACC0U8X2</accession>
<name>A0ACC0U8X2_9AGAM</name>
<dbReference type="Proteomes" id="UP001207468">
    <property type="component" value="Unassembled WGS sequence"/>
</dbReference>
<reference evidence="1" key="1">
    <citation type="submission" date="2021-03" db="EMBL/GenBank/DDBJ databases">
        <title>Evolutionary priming and transition to the ectomycorrhizal habit in an iconic lineage of mushroom-forming fungi: is preadaptation a requirement?</title>
        <authorList>
            <consortium name="DOE Joint Genome Institute"/>
            <person name="Looney B.P."/>
            <person name="Miyauchi S."/>
            <person name="Morin E."/>
            <person name="Drula E."/>
            <person name="Courty P.E."/>
            <person name="Chicoki N."/>
            <person name="Fauchery L."/>
            <person name="Kohler A."/>
            <person name="Kuo A."/>
            <person name="LaButti K."/>
            <person name="Pangilinan J."/>
            <person name="Lipzen A."/>
            <person name="Riley R."/>
            <person name="Andreopoulos W."/>
            <person name="He G."/>
            <person name="Johnson J."/>
            <person name="Barry K.W."/>
            <person name="Grigoriev I.V."/>
            <person name="Nagy L."/>
            <person name="Hibbett D."/>
            <person name="Henrissat B."/>
            <person name="Matheny P.B."/>
            <person name="Labbe J."/>
            <person name="Martin A.F."/>
        </authorList>
    </citation>
    <scope>NUCLEOTIDE SEQUENCE</scope>
    <source>
        <strain evidence="1">BPL698</strain>
    </source>
</reference>
<sequence length="89" mass="9783">MLGQSSSLSHGPVLSSPSSTLFLSSILCHLAQSRPLPSMMPQPYHTQGPSNHYGLSWRWWYQQPSRRQLQAISSPPSLVSSTSSSSRLS</sequence>
<protein>
    <submittedName>
        <fullName evidence="1">Uncharacterized protein</fullName>
    </submittedName>
</protein>
<proteinExistence type="predicted"/>
<organism evidence="1 2">
    <name type="scientific">Russula earlei</name>
    <dbReference type="NCBI Taxonomy" id="71964"/>
    <lineage>
        <taxon>Eukaryota</taxon>
        <taxon>Fungi</taxon>
        <taxon>Dikarya</taxon>
        <taxon>Basidiomycota</taxon>
        <taxon>Agaricomycotina</taxon>
        <taxon>Agaricomycetes</taxon>
        <taxon>Russulales</taxon>
        <taxon>Russulaceae</taxon>
        <taxon>Russula</taxon>
    </lineage>
</organism>
<gene>
    <name evidence="1" type="ORF">F5148DRAFT_104000</name>
</gene>
<evidence type="ECO:0000313" key="1">
    <source>
        <dbReference type="EMBL" id="KAI9507537.1"/>
    </source>
</evidence>
<dbReference type="EMBL" id="JAGFNK010000121">
    <property type="protein sequence ID" value="KAI9507537.1"/>
    <property type="molecule type" value="Genomic_DNA"/>
</dbReference>
<evidence type="ECO:0000313" key="2">
    <source>
        <dbReference type="Proteomes" id="UP001207468"/>
    </source>
</evidence>
<keyword evidence="2" id="KW-1185">Reference proteome</keyword>